<dbReference type="Pfam" id="PF01244">
    <property type="entry name" value="Peptidase_M19"/>
    <property type="match status" value="1"/>
</dbReference>
<organism evidence="1 2">
    <name type="scientific">Anoxybacteroides rupiense</name>
    <dbReference type="NCBI Taxonomy" id="311460"/>
    <lineage>
        <taxon>Bacteria</taxon>
        <taxon>Bacillati</taxon>
        <taxon>Bacillota</taxon>
        <taxon>Bacilli</taxon>
        <taxon>Bacillales</taxon>
        <taxon>Anoxybacillaceae</taxon>
        <taxon>Anoxybacteroides</taxon>
    </lineage>
</organism>
<dbReference type="EMBL" id="JARTLI010000002">
    <property type="protein sequence ID" value="MED5050555.1"/>
    <property type="molecule type" value="Genomic_DNA"/>
</dbReference>
<reference evidence="1 2" key="1">
    <citation type="submission" date="2023-03" db="EMBL/GenBank/DDBJ databases">
        <title>Bacillus Genome Sequencing.</title>
        <authorList>
            <person name="Dunlap C."/>
        </authorList>
    </citation>
    <scope>NUCLEOTIDE SEQUENCE [LARGE SCALE GENOMIC DNA]</scope>
    <source>
        <strain evidence="1 2">NRS-38</strain>
    </source>
</reference>
<keyword evidence="1" id="KW-0224">Dipeptidase</keyword>
<dbReference type="PANTHER" id="PTHR10443:SF12">
    <property type="entry name" value="DIPEPTIDASE"/>
    <property type="match status" value="1"/>
</dbReference>
<evidence type="ECO:0000313" key="2">
    <source>
        <dbReference type="Proteomes" id="UP001339962"/>
    </source>
</evidence>
<protein>
    <submittedName>
        <fullName evidence="1">Dipeptidase</fullName>
        <ecNumber evidence="1">3.4.13.19</ecNumber>
    </submittedName>
</protein>
<accession>A0ABD5IQJ1</accession>
<dbReference type="GO" id="GO:0016805">
    <property type="term" value="F:dipeptidase activity"/>
    <property type="evidence" value="ECO:0007669"/>
    <property type="project" value="UniProtKB-KW"/>
</dbReference>
<dbReference type="AlphaFoldDB" id="A0ABD5IQJ1"/>
<dbReference type="Proteomes" id="UP001339962">
    <property type="component" value="Unassembled WGS sequence"/>
</dbReference>
<keyword evidence="1" id="KW-0378">Hydrolase</keyword>
<name>A0ABD5IQJ1_9BACL</name>
<dbReference type="InterPro" id="IPR032466">
    <property type="entry name" value="Metal_Hydrolase"/>
</dbReference>
<sequence length="307" mass="34851">MIFDAHCDVLMKLWLNRTLSFYDSKELHVTLQSLMNINSKVQCFAIYVPERVPEEIRFTAALEMVDLFFEKIVARFPNVKFVQSKADISALADDEIGAMLTLEGCEAIGTNLVKLKTLLRLGVMSVGLTWNWANAVADGAWEKRGAGLTQFGKEVIQQLNEMKRWTDVSHLSEKAFWDVMEIAQFPIASHSNAYLLCPHPRNLRDEQIQALIRKNGMIGLSFVPYFLSENAEQAAVLDVLRHLEHVCSLGGSRHVGFGSDFDGIETTAAGLENARGYENLINELQKRYSETDVEQFLFRNFYEHLPQ</sequence>
<keyword evidence="1" id="KW-0645">Protease</keyword>
<dbReference type="RefSeq" id="WP_080860372.1">
    <property type="nucleotide sequence ID" value="NZ_JARTLI010000002.1"/>
</dbReference>
<comment type="caution">
    <text evidence="1">The sequence shown here is derived from an EMBL/GenBank/DDBJ whole genome shotgun (WGS) entry which is preliminary data.</text>
</comment>
<proteinExistence type="predicted"/>
<evidence type="ECO:0000313" key="1">
    <source>
        <dbReference type="EMBL" id="MED5050555.1"/>
    </source>
</evidence>
<gene>
    <name evidence="1" type="ORF">P9850_01555</name>
</gene>
<dbReference type="SUPFAM" id="SSF51556">
    <property type="entry name" value="Metallo-dependent hydrolases"/>
    <property type="match status" value="1"/>
</dbReference>
<dbReference type="InterPro" id="IPR008257">
    <property type="entry name" value="Pept_M19"/>
</dbReference>
<dbReference type="PROSITE" id="PS51365">
    <property type="entry name" value="RENAL_DIPEPTIDASE_2"/>
    <property type="match status" value="1"/>
</dbReference>
<dbReference type="CDD" id="cd01301">
    <property type="entry name" value="rDP_like"/>
    <property type="match status" value="1"/>
</dbReference>
<dbReference type="Gene3D" id="3.20.20.140">
    <property type="entry name" value="Metal-dependent hydrolases"/>
    <property type="match status" value="1"/>
</dbReference>
<dbReference type="EC" id="3.4.13.19" evidence="1"/>
<dbReference type="PANTHER" id="PTHR10443">
    <property type="entry name" value="MICROSOMAL DIPEPTIDASE"/>
    <property type="match status" value="1"/>
</dbReference>